<dbReference type="Gene3D" id="3.80.10.10">
    <property type="entry name" value="Ribonuclease Inhibitor"/>
    <property type="match status" value="1"/>
</dbReference>
<organism evidence="2 3">
    <name type="scientific">Morus notabilis</name>
    <dbReference type="NCBI Taxonomy" id="981085"/>
    <lineage>
        <taxon>Eukaryota</taxon>
        <taxon>Viridiplantae</taxon>
        <taxon>Streptophyta</taxon>
        <taxon>Embryophyta</taxon>
        <taxon>Tracheophyta</taxon>
        <taxon>Spermatophyta</taxon>
        <taxon>Magnoliopsida</taxon>
        <taxon>eudicotyledons</taxon>
        <taxon>Gunneridae</taxon>
        <taxon>Pentapetalae</taxon>
        <taxon>rosids</taxon>
        <taxon>fabids</taxon>
        <taxon>Rosales</taxon>
        <taxon>Moraceae</taxon>
        <taxon>Moreae</taxon>
        <taxon>Morus</taxon>
    </lineage>
</organism>
<dbReference type="STRING" id="981085.W9QS20"/>
<feature type="domain" description="F-box" evidence="1">
    <location>
        <begin position="2"/>
        <end position="35"/>
    </location>
</feature>
<reference evidence="3" key="1">
    <citation type="submission" date="2013-01" db="EMBL/GenBank/DDBJ databases">
        <title>Draft Genome Sequence of a Mulberry Tree, Morus notabilis C.K. Schneid.</title>
        <authorList>
            <person name="He N."/>
            <person name="Zhao S."/>
        </authorList>
    </citation>
    <scope>NUCLEOTIDE SEQUENCE</scope>
</reference>
<dbReference type="SUPFAM" id="SSF81383">
    <property type="entry name" value="F-box domain"/>
    <property type="match status" value="1"/>
</dbReference>
<dbReference type="SUPFAM" id="SSF52047">
    <property type="entry name" value="RNI-like"/>
    <property type="match status" value="1"/>
</dbReference>
<sequence>MEELPPSLLIDILSRLPDSADLVRCRLVSKTLNASSYEVRALSHLCTPSRYHKYRSRNDNHLARTTPFKSAFKNLVLNSRGLETISIGVEKSLGRKSYDEVEDDGDDLYLTDVRFLEEWLPVIGGGLKSLSISDFWSQSSWRRSDALAFISSYCYSLLELEVKNAWLSVDGLKLMPKLTTLTLEYIRLDDEDLNKVCDCFPGLQVLNLIGVGGLKEPKIDFMHLKICHWIVSNAPTSLTILAPNLVELKLECVRPRSLVLETPSLSVLHLTVEKADKFKMKDIPSLISLQVAAWDLCCLLRMFRSSRAVKMLRVDIPKRNELVTPMLRLDTLLDYFPNVSSLKLGAGAWLAALCTEKNAFLSVERFEGRVKMNGLKEITAHVVFDEVETSLSFVSCILDRFADLSGMALLIHSEVDSSLASQFMWKCRANWPRVRWRWGIWEEGTQDIWLSDAY</sequence>
<dbReference type="EMBL" id="KE343704">
    <property type="protein sequence ID" value="EXB38803.1"/>
    <property type="molecule type" value="Genomic_DNA"/>
</dbReference>
<keyword evidence="3" id="KW-1185">Reference proteome</keyword>
<dbReference type="InterPro" id="IPR036047">
    <property type="entry name" value="F-box-like_dom_sf"/>
</dbReference>
<evidence type="ECO:0000313" key="2">
    <source>
        <dbReference type="EMBL" id="EXB38803.1"/>
    </source>
</evidence>
<dbReference type="AlphaFoldDB" id="W9QS20"/>
<evidence type="ECO:0000259" key="1">
    <source>
        <dbReference type="Pfam" id="PF12937"/>
    </source>
</evidence>
<accession>W9QS20</accession>
<dbReference type="OrthoDB" id="2242903at2759"/>
<evidence type="ECO:0000313" key="3">
    <source>
        <dbReference type="Proteomes" id="UP000030645"/>
    </source>
</evidence>
<dbReference type="PANTHER" id="PTHR31215">
    <property type="entry name" value="OS05G0510400 PROTEIN-RELATED"/>
    <property type="match status" value="1"/>
</dbReference>
<dbReference type="eggNOG" id="ENOG502QQ0V">
    <property type="taxonomic scope" value="Eukaryota"/>
</dbReference>
<gene>
    <name evidence="2" type="ORF">L484_027236</name>
</gene>
<protein>
    <recommendedName>
        <fullName evidence="1">F-box domain-containing protein</fullName>
    </recommendedName>
</protein>
<proteinExistence type="predicted"/>
<dbReference type="InterPro" id="IPR044809">
    <property type="entry name" value="AUF1-like"/>
</dbReference>
<dbReference type="Pfam" id="PF12937">
    <property type="entry name" value="F-box-like"/>
    <property type="match status" value="1"/>
</dbReference>
<dbReference type="KEGG" id="mnt:21409859"/>
<dbReference type="InterPro" id="IPR032675">
    <property type="entry name" value="LRR_dom_sf"/>
</dbReference>
<dbReference type="InterPro" id="IPR001810">
    <property type="entry name" value="F-box_dom"/>
</dbReference>
<name>W9QS20_9ROSA</name>
<dbReference type="Proteomes" id="UP000030645">
    <property type="component" value="Unassembled WGS sequence"/>
</dbReference>